<evidence type="ECO:0000313" key="3">
    <source>
        <dbReference type="Proteomes" id="UP000187035"/>
    </source>
</evidence>
<gene>
    <name evidence="2" type="ORF">BKH33_02515</name>
</gene>
<feature type="transmembrane region" description="Helical" evidence="1">
    <location>
        <begin position="96"/>
        <end position="117"/>
    </location>
</feature>
<proteinExistence type="predicted"/>
<dbReference type="GeneID" id="64255623"/>
<accession>A0A854EE66</accession>
<dbReference type="AlphaFoldDB" id="A0A854EE66"/>
<keyword evidence="1" id="KW-0812">Transmembrane</keyword>
<dbReference type="RefSeq" id="WP_043539203.1">
    <property type="nucleotide sequence ID" value="NZ_CP066049.1"/>
</dbReference>
<evidence type="ECO:0000313" key="2">
    <source>
        <dbReference type="EMBL" id="OMG38177.1"/>
    </source>
</evidence>
<comment type="caution">
    <text evidence="2">The sequence shown here is derived from an EMBL/GenBank/DDBJ whole genome shotgun (WGS) entry which is preliminary data.</text>
</comment>
<evidence type="ECO:0000256" key="1">
    <source>
        <dbReference type="SAM" id="Phobius"/>
    </source>
</evidence>
<reference evidence="2 3" key="1">
    <citation type="submission" date="2016-12" db="EMBL/GenBank/DDBJ databases">
        <title>Genomic comparison of strains in the 'Actinomyces naeslundii' group.</title>
        <authorList>
            <person name="Mughal S.R."/>
            <person name="Do T."/>
            <person name="Gilbert S.C."/>
            <person name="Witherden E.A."/>
            <person name="Didelot X."/>
            <person name="Beighton D."/>
        </authorList>
    </citation>
    <scope>NUCLEOTIDE SEQUENCE [LARGE SCALE GENOMIC DNA]</scope>
    <source>
        <strain evidence="2 3">NCTC 10301</strain>
    </source>
</reference>
<protein>
    <submittedName>
        <fullName evidence="2">Uncharacterized protein</fullName>
    </submittedName>
</protein>
<name>A0A854EE66_ACTNA</name>
<feature type="transmembrane region" description="Helical" evidence="1">
    <location>
        <begin position="20"/>
        <end position="45"/>
    </location>
</feature>
<dbReference type="EMBL" id="MSRR01000004">
    <property type="protein sequence ID" value="OMG38177.1"/>
    <property type="molecule type" value="Genomic_DNA"/>
</dbReference>
<keyword evidence="1" id="KW-1133">Transmembrane helix</keyword>
<dbReference type="Proteomes" id="UP000187035">
    <property type="component" value="Unassembled WGS sequence"/>
</dbReference>
<organism evidence="2 3">
    <name type="scientific">Actinomyces naeslundii</name>
    <dbReference type="NCBI Taxonomy" id="1655"/>
    <lineage>
        <taxon>Bacteria</taxon>
        <taxon>Bacillati</taxon>
        <taxon>Actinomycetota</taxon>
        <taxon>Actinomycetes</taxon>
        <taxon>Actinomycetales</taxon>
        <taxon>Actinomycetaceae</taxon>
        <taxon>Actinomyces</taxon>
    </lineage>
</organism>
<sequence>MSGGTSHVPDHQHWKPAVPLWGVVYGRIGLGILEAIALGAVVAVWSALTDAGLVSDQVTGFAILATAVREVLDAFSMRLTMRILRTNDMNATQRTVAAIICPAIGGALAAMVFVPHALTHLTLLTWALFMLITCTLEQPWKKPLSYEEMRERGRRTRLMTRDHFAEEIADGRMTFRPIDDEGCYLDEDGNRIDD</sequence>
<keyword evidence="1" id="KW-0472">Membrane</keyword>